<evidence type="ECO:0000256" key="1">
    <source>
        <dbReference type="ARBA" id="ARBA00023277"/>
    </source>
</evidence>
<feature type="non-terminal residue" evidence="2">
    <location>
        <position position="1"/>
    </location>
</feature>
<gene>
    <name evidence="2" type="ORF">KI387_009998</name>
</gene>
<accession>A0AA38FKB8</accession>
<name>A0AA38FKB8_TAXCH</name>
<dbReference type="Proteomes" id="UP000824469">
    <property type="component" value="Unassembled WGS sequence"/>
</dbReference>
<dbReference type="EMBL" id="JAHRHJ020000008">
    <property type="protein sequence ID" value="KAH9305594.1"/>
    <property type="molecule type" value="Genomic_DNA"/>
</dbReference>
<protein>
    <submittedName>
        <fullName evidence="2">Uncharacterized protein</fullName>
    </submittedName>
</protein>
<evidence type="ECO:0000313" key="2">
    <source>
        <dbReference type="EMBL" id="KAH9305594.1"/>
    </source>
</evidence>
<keyword evidence="1" id="KW-0119">Carbohydrate metabolism</keyword>
<evidence type="ECO:0000313" key="3">
    <source>
        <dbReference type="Proteomes" id="UP000824469"/>
    </source>
</evidence>
<keyword evidence="3" id="KW-1185">Reference proteome</keyword>
<proteinExistence type="predicted"/>
<comment type="caution">
    <text evidence="2">The sequence shown here is derived from an EMBL/GenBank/DDBJ whole genome shotgun (WGS) entry which is preliminary data.</text>
</comment>
<feature type="non-terminal residue" evidence="2">
    <location>
        <position position="144"/>
    </location>
</feature>
<organism evidence="2 3">
    <name type="scientific">Taxus chinensis</name>
    <name type="common">Chinese yew</name>
    <name type="synonym">Taxus wallichiana var. chinensis</name>
    <dbReference type="NCBI Taxonomy" id="29808"/>
    <lineage>
        <taxon>Eukaryota</taxon>
        <taxon>Viridiplantae</taxon>
        <taxon>Streptophyta</taxon>
        <taxon>Embryophyta</taxon>
        <taxon>Tracheophyta</taxon>
        <taxon>Spermatophyta</taxon>
        <taxon>Pinopsida</taxon>
        <taxon>Pinidae</taxon>
        <taxon>Conifers II</taxon>
        <taxon>Cupressales</taxon>
        <taxon>Taxaceae</taxon>
        <taxon>Taxus</taxon>
    </lineage>
</organism>
<dbReference type="PANTHER" id="PTHR31268">
    <property type="match status" value="1"/>
</dbReference>
<sequence>ESRACVTKCSYRQWTLDAFHHITSALSIHYFIAPFVTLTGTANRLLQINVFVIRCLKVILNDVFFGDIQDLLCSLVCAFPCNLLKIWNLNKHTGVLGVFNCQHVGWCQVDKKNLIHEFQSKTNTATLFPKDVDYFPKIADENWN</sequence>
<dbReference type="Pfam" id="PF05691">
    <property type="entry name" value="Raffinose_syn"/>
    <property type="match status" value="1"/>
</dbReference>
<dbReference type="InterPro" id="IPR008811">
    <property type="entry name" value="Glycosyl_hydrolases_36"/>
</dbReference>
<dbReference type="PANTHER" id="PTHR31268:SF32">
    <property type="entry name" value="GALACTINOL--SUCROSE GALACTOSYLTRANSFERASE 2-RELATED"/>
    <property type="match status" value="1"/>
</dbReference>
<dbReference type="AlphaFoldDB" id="A0AA38FKB8"/>
<reference evidence="2 3" key="1">
    <citation type="journal article" date="2021" name="Nat. Plants">
        <title>The Taxus genome provides insights into paclitaxel biosynthesis.</title>
        <authorList>
            <person name="Xiong X."/>
            <person name="Gou J."/>
            <person name="Liao Q."/>
            <person name="Li Y."/>
            <person name="Zhou Q."/>
            <person name="Bi G."/>
            <person name="Li C."/>
            <person name="Du R."/>
            <person name="Wang X."/>
            <person name="Sun T."/>
            <person name="Guo L."/>
            <person name="Liang H."/>
            <person name="Lu P."/>
            <person name="Wu Y."/>
            <person name="Zhang Z."/>
            <person name="Ro D.K."/>
            <person name="Shang Y."/>
            <person name="Huang S."/>
            <person name="Yan J."/>
        </authorList>
    </citation>
    <scope>NUCLEOTIDE SEQUENCE [LARGE SCALE GENOMIC DNA]</scope>
    <source>
        <strain evidence="2">Ta-2019</strain>
    </source>
</reference>